<evidence type="ECO:0000313" key="1">
    <source>
        <dbReference type="EMBL" id="JAD88512.1"/>
    </source>
</evidence>
<organism evidence="1">
    <name type="scientific">Arundo donax</name>
    <name type="common">Giant reed</name>
    <name type="synonym">Donax arundinaceus</name>
    <dbReference type="NCBI Taxonomy" id="35708"/>
    <lineage>
        <taxon>Eukaryota</taxon>
        <taxon>Viridiplantae</taxon>
        <taxon>Streptophyta</taxon>
        <taxon>Embryophyta</taxon>
        <taxon>Tracheophyta</taxon>
        <taxon>Spermatophyta</taxon>
        <taxon>Magnoliopsida</taxon>
        <taxon>Liliopsida</taxon>
        <taxon>Poales</taxon>
        <taxon>Poaceae</taxon>
        <taxon>PACMAD clade</taxon>
        <taxon>Arundinoideae</taxon>
        <taxon>Arundineae</taxon>
        <taxon>Arundo</taxon>
    </lineage>
</organism>
<name>A0A0A9DXN5_ARUDO</name>
<protein>
    <submittedName>
        <fullName evidence="1">Uncharacterized protein</fullName>
    </submittedName>
</protein>
<proteinExistence type="predicted"/>
<dbReference type="EMBL" id="GBRH01209383">
    <property type="protein sequence ID" value="JAD88512.1"/>
    <property type="molecule type" value="Transcribed_RNA"/>
</dbReference>
<dbReference type="AlphaFoldDB" id="A0A0A9DXN5"/>
<reference evidence="1" key="2">
    <citation type="journal article" date="2015" name="Data Brief">
        <title>Shoot transcriptome of the giant reed, Arundo donax.</title>
        <authorList>
            <person name="Barrero R.A."/>
            <person name="Guerrero F.D."/>
            <person name="Moolhuijzen P."/>
            <person name="Goolsby J.A."/>
            <person name="Tidwell J."/>
            <person name="Bellgard S.E."/>
            <person name="Bellgard M.I."/>
        </authorList>
    </citation>
    <scope>NUCLEOTIDE SEQUENCE</scope>
    <source>
        <tissue evidence="1">Shoot tissue taken approximately 20 cm above the soil surface</tissue>
    </source>
</reference>
<sequence length="65" mass="7239">MGSRVCCVRTLCAIGDAHMDCRAPIIQEPAAQWKPRHKTHAGTCCNVPSYSLVPLLITYPKRLCR</sequence>
<reference evidence="1" key="1">
    <citation type="submission" date="2014-09" db="EMBL/GenBank/DDBJ databases">
        <authorList>
            <person name="Magalhaes I.L.F."/>
            <person name="Oliveira U."/>
            <person name="Santos F.R."/>
            <person name="Vidigal T.H.D.A."/>
            <person name="Brescovit A.D."/>
            <person name="Santos A.J."/>
        </authorList>
    </citation>
    <scope>NUCLEOTIDE SEQUENCE</scope>
    <source>
        <tissue evidence="1">Shoot tissue taken approximately 20 cm above the soil surface</tissue>
    </source>
</reference>
<accession>A0A0A9DXN5</accession>